<keyword evidence="3" id="KW-1185">Reference proteome</keyword>
<evidence type="ECO:0000313" key="2">
    <source>
        <dbReference type="EMBL" id="SFJ73549.1"/>
    </source>
</evidence>
<sequence length="89" mass="9510">MTITAEHVRATLGAYLDQYPEDKTRLAGLVDLLGRAGVLHHPVALEPAVEEPGLIPYGSPDARRTAATRQVVSPHEVEPVGPAELPAPR</sequence>
<accession>A0A1I3TT88</accession>
<organism evidence="2 3">
    <name type="scientific">Streptomyces pini</name>
    <dbReference type="NCBI Taxonomy" id="1520580"/>
    <lineage>
        <taxon>Bacteria</taxon>
        <taxon>Bacillati</taxon>
        <taxon>Actinomycetota</taxon>
        <taxon>Actinomycetes</taxon>
        <taxon>Kitasatosporales</taxon>
        <taxon>Streptomycetaceae</taxon>
        <taxon>Streptomyces</taxon>
    </lineage>
</organism>
<dbReference type="Proteomes" id="UP000198928">
    <property type="component" value="Unassembled WGS sequence"/>
</dbReference>
<evidence type="ECO:0000256" key="1">
    <source>
        <dbReference type="SAM" id="MobiDB-lite"/>
    </source>
</evidence>
<reference evidence="3" key="1">
    <citation type="submission" date="2016-10" db="EMBL/GenBank/DDBJ databases">
        <authorList>
            <person name="Varghese N."/>
            <person name="Submissions S."/>
        </authorList>
    </citation>
    <scope>NUCLEOTIDE SEQUENCE [LARGE SCALE GENOMIC DNA]</scope>
    <source>
        <strain evidence="3">PL19</strain>
    </source>
</reference>
<gene>
    <name evidence="2" type="ORF">SAMN05192584_10155</name>
</gene>
<dbReference type="EMBL" id="FOSG01000001">
    <property type="protein sequence ID" value="SFJ73549.1"/>
    <property type="molecule type" value="Genomic_DNA"/>
</dbReference>
<evidence type="ECO:0000313" key="3">
    <source>
        <dbReference type="Proteomes" id="UP000198928"/>
    </source>
</evidence>
<feature type="region of interest" description="Disordered" evidence="1">
    <location>
        <begin position="52"/>
        <end position="89"/>
    </location>
</feature>
<dbReference type="AlphaFoldDB" id="A0A1I3TT88"/>
<protein>
    <submittedName>
        <fullName evidence="2">Uncharacterized protein</fullName>
    </submittedName>
</protein>
<proteinExistence type="predicted"/>
<name>A0A1I3TT88_9ACTN</name>
<dbReference type="RefSeq" id="WP_093846505.1">
    <property type="nucleotide sequence ID" value="NZ_FOSG01000001.1"/>
</dbReference>
<dbReference type="OrthoDB" id="21568at2"/>